<dbReference type="KEGG" id="mpe:MYPE970"/>
<feature type="region of interest" description="Disordered" evidence="1">
    <location>
        <begin position="559"/>
        <end position="584"/>
    </location>
</feature>
<dbReference type="EMBL" id="BA000026">
    <property type="protein sequence ID" value="BAC43888.1"/>
    <property type="molecule type" value="Genomic_DNA"/>
</dbReference>
<keyword evidence="2" id="KW-1133">Transmembrane helix</keyword>
<accession>Q8EWV2</accession>
<dbReference type="eggNOG" id="COG1277">
    <property type="taxonomic scope" value="Bacteria"/>
</dbReference>
<dbReference type="Pfam" id="PF12679">
    <property type="entry name" value="ABC2_membrane_2"/>
    <property type="match status" value="1"/>
</dbReference>
<feature type="compositionally biased region" description="Gly residues" evidence="1">
    <location>
        <begin position="562"/>
        <end position="572"/>
    </location>
</feature>
<evidence type="ECO:0000313" key="4">
    <source>
        <dbReference type="Proteomes" id="UP000002522"/>
    </source>
</evidence>
<feature type="transmembrane region" description="Helical" evidence="2">
    <location>
        <begin position="47"/>
        <end position="69"/>
    </location>
</feature>
<feature type="transmembrane region" description="Helical" evidence="2">
    <location>
        <begin position="81"/>
        <end position="103"/>
    </location>
</feature>
<protein>
    <submittedName>
        <fullName evidence="3">Predicted integral membrane protein</fullName>
    </submittedName>
</protein>
<dbReference type="STRING" id="272633.gene:10731189"/>
<keyword evidence="4" id="KW-1185">Reference proteome</keyword>
<reference evidence="3 4" key="1">
    <citation type="journal article" date="2002" name="Nucleic Acids Res.">
        <title>The complete genomic sequence of Mycoplasma penetrans, an intracellular bacterial pathogen in humans.</title>
        <authorList>
            <person name="Sasaki Y."/>
            <person name="Ishikawa J."/>
            <person name="Yamashita A."/>
            <person name="Oshima K."/>
            <person name="Kenri T."/>
            <person name="Furuya K."/>
            <person name="Yoshino C."/>
            <person name="Horino A."/>
            <person name="Shiba T."/>
            <person name="Sasaki T."/>
            <person name="Hattori M."/>
        </authorList>
    </citation>
    <scope>NUCLEOTIDE SEQUENCE [LARGE SCALE GENOMIC DNA]</scope>
    <source>
        <strain evidence="3 4">HF-2</strain>
    </source>
</reference>
<evidence type="ECO:0000256" key="2">
    <source>
        <dbReference type="SAM" id="Phobius"/>
    </source>
</evidence>
<dbReference type="AlphaFoldDB" id="Q8EWV2"/>
<feature type="compositionally biased region" description="Low complexity" evidence="1">
    <location>
        <begin position="573"/>
        <end position="582"/>
    </location>
</feature>
<gene>
    <name evidence="3" type="ordered locus">MYPE970</name>
</gene>
<dbReference type="InParanoid" id="Q8EWV2"/>
<sequence length="679" mass="76694">MRNEFTKNIAVKTKSFFENFNHFIKYEMFSKEYFQFIFSLNFKKKSIYINIFVYILMIVACAIIAPLIIGFQPILLLSYPVLSLILVLIIAIISSYITVEIFRTPVDDGTELMTLSKPLHRSQIFFCKCLVLTIIGTTIALTGAIFSSIGLTIPSIDKVDQLKVIGGIFIATIICFAVFGSITVFFSLFANKIISLLSTTGLVFVIIVTSILGSLTIDTKTNFDTGTNFSENTNQIGYLNVTEQGKPSAVQGYTPNSNSSRTAEESYQVEFDTKVFPKFALFDFGQQLSSMFTLNMAPKDTFAKMKIMDTMKSPFKLSFSPIQDFSNFTGTSLKLVYPMEPSSQSSQTQEENFLFVPTYDTGISSTNASNLFGTYVQYTLYDYNNVKLVDGNTEYLDFENLINQRFEYRWDNVQWTQNNSNGSTQETDATKIILNYADDFFKLTNGVAEDVVQNYFDLYNLTNYTQRVKAINKLNQIIYTGIYRNFVRGSNSTINVQIIIDRFMAAFEELQKDPNNTSLLEELARNYIQQFVLLRLMYFNFQSGISNLRSYINSLESNNQNNGGGSGSGNSNGNGTDSGNTENDTDTYNKGIQAFFTGAFSGGSISFKIKDPSNNSSNSYFNYSFRPTYRIAPSSRFANFQEAKLVSLYNPYGLFISWIGFSAVITLISLVIYRKKDFK</sequence>
<dbReference type="Proteomes" id="UP000002522">
    <property type="component" value="Chromosome"/>
</dbReference>
<feature type="transmembrane region" description="Helical" evidence="2">
    <location>
        <begin position="652"/>
        <end position="673"/>
    </location>
</feature>
<organism evidence="3 4">
    <name type="scientific">Malacoplasma penetrans (strain HF-2)</name>
    <name type="common">Mycoplasma penetrans</name>
    <dbReference type="NCBI Taxonomy" id="272633"/>
    <lineage>
        <taxon>Bacteria</taxon>
        <taxon>Bacillati</taxon>
        <taxon>Mycoplasmatota</taxon>
        <taxon>Mycoplasmoidales</taxon>
        <taxon>Mycoplasmoidaceae</taxon>
        <taxon>Malacoplasma</taxon>
    </lineage>
</organism>
<evidence type="ECO:0000256" key="1">
    <source>
        <dbReference type="SAM" id="MobiDB-lite"/>
    </source>
</evidence>
<keyword evidence="2" id="KW-0812">Transmembrane</keyword>
<dbReference type="RefSeq" id="WP_011076924.1">
    <property type="nucleotide sequence ID" value="NC_004432.1"/>
</dbReference>
<feature type="transmembrane region" description="Helical" evidence="2">
    <location>
        <begin position="165"/>
        <end position="189"/>
    </location>
</feature>
<dbReference type="GO" id="GO:0140359">
    <property type="term" value="F:ABC-type transporter activity"/>
    <property type="evidence" value="ECO:0007669"/>
    <property type="project" value="InterPro"/>
</dbReference>
<feature type="transmembrane region" description="Helical" evidence="2">
    <location>
        <begin position="124"/>
        <end position="153"/>
    </location>
</feature>
<dbReference type="HOGENOM" id="CLU_387236_0_0_14"/>
<dbReference type="GO" id="GO:0005886">
    <property type="term" value="C:plasma membrane"/>
    <property type="evidence" value="ECO:0007669"/>
    <property type="project" value="UniProtKB-SubCell"/>
</dbReference>
<feature type="transmembrane region" description="Helical" evidence="2">
    <location>
        <begin position="196"/>
        <end position="217"/>
    </location>
</feature>
<name>Q8EWV2_MALP2</name>
<proteinExistence type="predicted"/>
<keyword evidence="2" id="KW-0472">Membrane</keyword>
<evidence type="ECO:0000313" key="3">
    <source>
        <dbReference type="EMBL" id="BAC43888.1"/>
    </source>
</evidence>